<dbReference type="PATRIC" id="fig|47853.6.peg.5698"/>
<organism evidence="2 3">
    <name type="scientific">Micromonospora haikouensis</name>
    <dbReference type="NCBI Taxonomy" id="686309"/>
    <lineage>
        <taxon>Bacteria</taxon>
        <taxon>Bacillati</taxon>
        <taxon>Actinomycetota</taxon>
        <taxon>Actinomycetes</taxon>
        <taxon>Micromonosporales</taxon>
        <taxon>Micromonosporaceae</taxon>
        <taxon>Micromonospora</taxon>
    </lineage>
</organism>
<keyword evidence="3" id="KW-1185">Reference proteome</keyword>
<dbReference type="EMBL" id="JXSX01000003">
    <property type="protein sequence ID" value="KIR61356.1"/>
    <property type="molecule type" value="Genomic_DNA"/>
</dbReference>
<gene>
    <name evidence="2" type="ORF">TK50_27190</name>
</gene>
<evidence type="ECO:0000313" key="2">
    <source>
        <dbReference type="EMBL" id="KIR61356.1"/>
    </source>
</evidence>
<evidence type="ECO:0000313" key="3">
    <source>
        <dbReference type="Proteomes" id="UP000032254"/>
    </source>
</evidence>
<keyword evidence="1" id="KW-1133">Transmembrane helix</keyword>
<evidence type="ECO:0000256" key="1">
    <source>
        <dbReference type="SAM" id="Phobius"/>
    </source>
</evidence>
<dbReference type="PROSITE" id="PS51257">
    <property type="entry name" value="PROKAR_LIPOPROTEIN"/>
    <property type="match status" value="1"/>
</dbReference>
<protein>
    <submittedName>
        <fullName evidence="2">Uncharacterized protein</fullName>
    </submittedName>
</protein>
<feature type="transmembrane region" description="Helical" evidence="1">
    <location>
        <begin position="129"/>
        <end position="149"/>
    </location>
</feature>
<dbReference type="AlphaFoldDB" id="A0A0D0WQS4"/>
<feature type="transmembrane region" description="Helical" evidence="1">
    <location>
        <begin position="170"/>
        <end position="190"/>
    </location>
</feature>
<feature type="transmembrane region" description="Helical" evidence="1">
    <location>
        <begin position="12"/>
        <end position="38"/>
    </location>
</feature>
<comment type="caution">
    <text evidence="2">The sequence shown here is derived from an EMBL/GenBank/DDBJ whole genome shotgun (WGS) entry which is preliminary data.</text>
</comment>
<keyword evidence="1" id="KW-0812">Transmembrane</keyword>
<accession>A0A0D0WQS4</accession>
<reference evidence="2 3" key="1">
    <citation type="submission" date="2015-01" db="EMBL/GenBank/DDBJ databases">
        <title>Sequencing and annotation of Micromonospora carbonacea strain JXNU-1 genome.</title>
        <authorList>
            <person name="Long Z."/>
            <person name="Huang Y."/>
            <person name="Jiang Y."/>
        </authorList>
    </citation>
    <scope>NUCLEOTIDE SEQUENCE [LARGE SCALE GENOMIC DNA]</scope>
    <source>
        <strain evidence="2 3">JXNU-1</strain>
    </source>
</reference>
<name>A0A0D0WQS4_9ACTN</name>
<sequence length="217" mass="22803">MSRAWSAPDGPVAQTAIAVWYVFVISLCFLVACLPYFVFETVVGWQASHVALWLGTLSLAPVPPALRGLMESARALVTERGHPGRPIRRFYRAVLDATPALRALWYTVPVLILLMAYDLALYGADSSAATVAVAVAATIVGIVVIGASATSAPTPGDNLPGLVTAVLRALGRRPLVPMAWILLLVVAIAASRTPLLGPSLTLFLPGAWAAAVGIVNR</sequence>
<dbReference type="Proteomes" id="UP000032254">
    <property type="component" value="Unassembled WGS sequence"/>
</dbReference>
<feature type="transmembrane region" description="Helical" evidence="1">
    <location>
        <begin position="90"/>
        <end position="117"/>
    </location>
</feature>
<feature type="transmembrane region" description="Helical" evidence="1">
    <location>
        <begin position="196"/>
        <end position="215"/>
    </location>
</feature>
<keyword evidence="1" id="KW-0472">Membrane</keyword>
<proteinExistence type="predicted"/>